<proteinExistence type="predicted"/>
<reference evidence="1" key="1">
    <citation type="journal article" date="2014" name="Front. Microbiol.">
        <title>High frequency of phylogenetically diverse reductive dehalogenase-homologous genes in deep subseafloor sedimentary metagenomes.</title>
        <authorList>
            <person name="Kawai M."/>
            <person name="Futagami T."/>
            <person name="Toyoda A."/>
            <person name="Takaki Y."/>
            <person name="Nishi S."/>
            <person name="Hori S."/>
            <person name="Arai W."/>
            <person name="Tsubouchi T."/>
            <person name="Morono Y."/>
            <person name="Uchiyama I."/>
            <person name="Ito T."/>
            <person name="Fujiyama A."/>
            <person name="Inagaki F."/>
            <person name="Takami H."/>
        </authorList>
    </citation>
    <scope>NUCLEOTIDE SEQUENCE</scope>
    <source>
        <strain evidence="1">Expedition CK06-06</strain>
    </source>
</reference>
<gene>
    <name evidence="1" type="ORF">S03H2_12710</name>
</gene>
<comment type="caution">
    <text evidence="1">The sequence shown here is derived from an EMBL/GenBank/DDBJ whole genome shotgun (WGS) entry which is preliminary data.</text>
</comment>
<evidence type="ECO:0000313" key="1">
    <source>
        <dbReference type="EMBL" id="GAH47304.1"/>
    </source>
</evidence>
<dbReference type="AlphaFoldDB" id="X1H0B2"/>
<dbReference type="Pfam" id="PF10050">
    <property type="entry name" value="DUF2284"/>
    <property type="match status" value="1"/>
</dbReference>
<evidence type="ECO:0008006" key="2">
    <source>
        <dbReference type="Google" id="ProtNLM"/>
    </source>
</evidence>
<protein>
    <recommendedName>
        <fullName evidence="2">DUF2284 domain-containing protein</fullName>
    </recommendedName>
</protein>
<dbReference type="EMBL" id="BARU01006459">
    <property type="protein sequence ID" value="GAH47304.1"/>
    <property type="molecule type" value="Genomic_DNA"/>
</dbReference>
<name>X1H0B2_9ZZZZ</name>
<sequence length="176" mass="20639">NDIKLSKIELKKKKSLQKFKQFSKKEILENCTKLINENPKLYSEIKLVSLKNINIKEPICDINCEFHGKNFSCPPFSTKIDLSLWANAILWEWKCNNYKKYRYNLALKKIHGMIYSLGYYFALSFRDCYCDECLGCTYPLLDKPICEYRKILSPSMQSQGIDPKLFGNGKYGLELF</sequence>
<dbReference type="InterPro" id="IPR019271">
    <property type="entry name" value="DUF2284_metal-binding"/>
</dbReference>
<feature type="non-terminal residue" evidence="1">
    <location>
        <position position="1"/>
    </location>
</feature>
<accession>X1H0B2</accession>
<organism evidence="1">
    <name type="scientific">marine sediment metagenome</name>
    <dbReference type="NCBI Taxonomy" id="412755"/>
    <lineage>
        <taxon>unclassified sequences</taxon>
        <taxon>metagenomes</taxon>
        <taxon>ecological metagenomes</taxon>
    </lineage>
</organism>